<dbReference type="PANTHER" id="PTHR47683">
    <property type="entry name" value="PSEUDOURIDINE SYNTHASE FAMILY PROTEIN-RELATED"/>
    <property type="match status" value="1"/>
</dbReference>
<sequence length="286" mass="31660">MKDNTRDVDLGGDYYDEDDYEIADAQFDLSSGVGQQPETARPTGEGERLQKVLARAGLGSRRVCEDLIAKGRVSVDGKRAILGMRIDPQVATVLVDGSRIQVREDMVYLAFNKPAGVLSAMSDDRERFHLGDYVENFTDKGIRLFHIGRLDFETEGLILLTNDGALAHKLAHPSFGVEKTYLAEIIGPVAKDVGKQLRDGVELDDGLARVDSFKIVDQFGKRVMVELVLHEGRKHIVRRMLDKVGHPVQSLVRTKFGPIHLGAQRSAVLRPLNSKEIGELFAAVDK</sequence>
<dbReference type="InterPro" id="IPR050343">
    <property type="entry name" value="RsuA_PseudoU_synthase"/>
</dbReference>
<proteinExistence type="inferred from homology"/>
<dbReference type="Pfam" id="PF00849">
    <property type="entry name" value="PseudoU_synth_2"/>
    <property type="match status" value="1"/>
</dbReference>
<dbReference type="RefSeq" id="WP_106349856.1">
    <property type="nucleotide sequence ID" value="NZ_PVUE01000013.1"/>
</dbReference>
<dbReference type="CDD" id="cd00165">
    <property type="entry name" value="S4"/>
    <property type="match status" value="1"/>
</dbReference>
<dbReference type="InterPro" id="IPR018496">
    <property type="entry name" value="PsdUridine_synth_RsuA/RluB_CS"/>
</dbReference>
<name>A0A2T0ZXG4_9ACTN</name>
<comment type="caution">
    <text evidence="8">The sequence shown here is derived from an EMBL/GenBank/DDBJ whole genome shotgun (WGS) entry which is preliminary data.</text>
</comment>
<dbReference type="InterPro" id="IPR020103">
    <property type="entry name" value="PsdUridine_synth_cat_dom_sf"/>
</dbReference>
<dbReference type="SUPFAM" id="SSF55120">
    <property type="entry name" value="Pseudouridine synthase"/>
    <property type="match status" value="1"/>
</dbReference>
<reference evidence="8 9" key="1">
    <citation type="submission" date="2018-03" db="EMBL/GenBank/DDBJ databases">
        <title>Genomic Encyclopedia of Archaeal and Bacterial Type Strains, Phase II (KMG-II): from individual species to whole genera.</title>
        <authorList>
            <person name="Goeker M."/>
        </authorList>
    </citation>
    <scope>NUCLEOTIDE SEQUENCE [LARGE SCALE GENOMIC DNA]</scope>
    <source>
        <strain evidence="8 9">DSM 100065</strain>
    </source>
</reference>
<gene>
    <name evidence="8" type="ORF">CLV47_11393</name>
</gene>
<comment type="similarity">
    <text evidence="2 6">Belongs to the pseudouridine synthase RsuA family.</text>
</comment>
<evidence type="ECO:0000256" key="2">
    <source>
        <dbReference type="ARBA" id="ARBA00008348"/>
    </source>
</evidence>
<protein>
    <recommendedName>
        <fullName evidence="6">Pseudouridine synthase</fullName>
        <ecNumber evidence="6">5.4.99.-</ecNumber>
    </recommendedName>
</protein>
<keyword evidence="9" id="KW-1185">Reference proteome</keyword>
<evidence type="ECO:0000256" key="5">
    <source>
        <dbReference type="PROSITE-ProRule" id="PRU00182"/>
    </source>
</evidence>
<dbReference type="EMBL" id="PVUE01000013">
    <property type="protein sequence ID" value="PRZ40927.1"/>
    <property type="molecule type" value="Genomic_DNA"/>
</dbReference>
<dbReference type="CDD" id="cd02870">
    <property type="entry name" value="PseudoU_synth_RsuA_like"/>
    <property type="match status" value="1"/>
</dbReference>
<dbReference type="Gene3D" id="3.30.70.580">
    <property type="entry name" value="Pseudouridine synthase I, catalytic domain, N-terminal subdomain"/>
    <property type="match status" value="1"/>
</dbReference>
<dbReference type="InterPro" id="IPR006145">
    <property type="entry name" value="PsdUridine_synth_RsuA/RluA"/>
</dbReference>
<evidence type="ECO:0000256" key="6">
    <source>
        <dbReference type="RuleBase" id="RU003887"/>
    </source>
</evidence>
<dbReference type="SMART" id="SM00363">
    <property type="entry name" value="S4"/>
    <property type="match status" value="1"/>
</dbReference>
<dbReference type="Gene3D" id="3.10.290.10">
    <property type="entry name" value="RNA-binding S4 domain"/>
    <property type="match status" value="1"/>
</dbReference>
<dbReference type="GO" id="GO:0005829">
    <property type="term" value="C:cytosol"/>
    <property type="evidence" value="ECO:0007669"/>
    <property type="project" value="UniProtKB-ARBA"/>
</dbReference>
<evidence type="ECO:0000259" key="7">
    <source>
        <dbReference type="SMART" id="SM00363"/>
    </source>
</evidence>
<dbReference type="FunFam" id="3.10.290.10:FF:000003">
    <property type="entry name" value="Pseudouridine synthase"/>
    <property type="match status" value="1"/>
</dbReference>
<dbReference type="EC" id="5.4.99.-" evidence="6"/>
<dbReference type="Pfam" id="PF01479">
    <property type="entry name" value="S4"/>
    <property type="match status" value="1"/>
</dbReference>
<comment type="catalytic activity">
    <reaction evidence="1">
        <text>a uridine in RNA = a pseudouridine in RNA</text>
        <dbReference type="Rhea" id="RHEA:48348"/>
        <dbReference type="Rhea" id="RHEA-COMP:12068"/>
        <dbReference type="Rhea" id="RHEA-COMP:12069"/>
        <dbReference type="ChEBI" id="CHEBI:65314"/>
        <dbReference type="ChEBI" id="CHEBI:65315"/>
    </reaction>
</comment>
<dbReference type="NCBIfam" id="TIGR00093">
    <property type="entry name" value="pseudouridine synthase"/>
    <property type="match status" value="1"/>
</dbReference>
<dbReference type="Proteomes" id="UP000237752">
    <property type="component" value="Unassembled WGS sequence"/>
</dbReference>
<dbReference type="InterPro" id="IPR036986">
    <property type="entry name" value="S4_RNA-bd_sf"/>
</dbReference>
<dbReference type="FunFam" id="3.30.70.1560:FF:000001">
    <property type="entry name" value="Pseudouridine synthase"/>
    <property type="match status" value="1"/>
</dbReference>
<organism evidence="8 9">
    <name type="scientific">Antricoccus suffuscus</name>
    <dbReference type="NCBI Taxonomy" id="1629062"/>
    <lineage>
        <taxon>Bacteria</taxon>
        <taxon>Bacillati</taxon>
        <taxon>Actinomycetota</taxon>
        <taxon>Actinomycetes</taxon>
        <taxon>Geodermatophilales</taxon>
        <taxon>Antricoccaceae</taxon>
        <taxon>Antricoccus</taxon>
    </lineage>
</organism>
<dbReference type="PROSITE" id="PS50889">
    <property type="entry name" value="S4"/>
    <property type="match status" value="1"/>
</dbReference>
<feature type="domain" description="RNA-binding S4" evidence="7">
    <location>
        <begin position="47"/>
        <end position="105"/>
    </location>
</feature>
<dbReference type="OrthoDB" id="9807213at2"/>
<dbReference type="PANTHER" id="PTHR47683:SF2">
    <property type="entry name" value="RNA-BINDING S4 DOMAIN-CONTAINING PROTEIN"/>
    <property type="match status" value="1"/>
</dbReference>
<dbReference type="GO" id="GO:0120159">
    <property type="term" value="F:rRNA pseudouridine synthase activity"/>
    <property type="evidence" value="ECO:0007669"/>
    <property type="project" value="UniProtKB-ARBA"/>
</dbReference>
<dbReference type="SUPFAM" id="SSF55174">
    <property type="entry name" value="Alpha-L RNA-binding motif"/>
    <property type="match status" value="1"/>
</dbReference>
<dbReference type="InterPro" id="IPR042092">
    <property type="entry name" value="PsdUridine_s_RsuA/RluB/E/F_cat"/>
</dbReference>
<dbReference type="AlphaFoldDB" id="A0A2T0ZXG4"/>
<dbReference type="Gene3D" id="3.30.70.1560">
    <property type="entry name" value="Alpha-L RNA-binding motif"/>
    <property type="match status" value="1"/>
</dbReference>
<dbReference type="PROSITE" id="PS01149">
    <property type="entry name" value="PSI_RSU"/>
    <property type="match status" value="1"/>
</dbReference>
<keyword evidence="4 6" id="KW-0413">Isomerase</keyword>
<dbReference type="InterPro" id="IPR000748">
    <property type="entry name" value="PsdUridine_synth_RsuA/RluB/E/F"/>
</dbReference>
<evidence type="ECO:0000256" key="3">
    <source>
        <dbReference type="ARBA" id="ARBA00022884"/>
    </source>
</evidence>
<dbReference type="InterPro" id="IPR002942">
    <property type="entry name" value="S4_RNA-bd"/>
</dbReference>
<evidence type="ECO:0000256" key="1">
    <source>
        <dbReference type="ARBA" id="ARBA00000073"/>
    </source>
</evidence>
<dbReference type="GO" id="GO:0000455">
    <property type="term" value="P:enzyme-directed rRNA pseudouridine synthesis"/>
    <property type="evidence" value="ECO:0007669"/>
    <property type="project" value="UniProtKB-ARBA"/>
</dbReference>
<evidence type="ECO:0000313" key="9">
    <source>
        <dbReference type="Proteomes" id="UP000237752"/>
    </source>
</evidence>
<dbReference type="GO" id="GO:0003723">
    <property type="term" value="F:RNA binding"/>
    <property type="evidence" value="ECO:0007669"/>
    <property type="project" value="UniProtKB-KW"/>
</dbReference>
<evidence type="ECO:0000313" key="8">
    <source>
        <dbReference type="EMBL" id="PRZ40927.1"/>
    </source>
</evidence>
<keyword evidence="3 5" id="KW-0694">RNA-binding</keyword>
<evidence type="ECO:0000256" key="4">
    <source>
        <dbReference type="ARBA" id="ARBA00023235"/>
    </source>
</evidence>
<dbReference type="InterPro" id="IPR020094">
    <property type="entry name" value="TruA/RsuA/RluB/E/F_N"/>
</dbReference>
<accession>A0A2T0ZXG4</accession>